<evidence type="ECO:0000256" key="1">
    <source>
        <dbReference type="SAM" id="SignalP"/>
    </source>
</evidence>
<evidence type="ECO:0000313" key="2">
    <source>
        <dbReference type="EMBL" id="MBD8527726.1"/>
    </source>
</evidence>
<feature type="signal peptide" evidence="1">
    <location>
        <begin position="1"/>
        <end position="21"/>
    </location>
</feature>
<name>A0AAW3ZUJ7_9GAMM</name>
<keyword evidence="1" id="KW-0732">Signal</keyword>
<dbReference type="InterPro" id="IPR010870">
    <property type="entry name" value="Porin_O/P"/>
</dbReference>
<proteinExistence type="predicted"/>
<dbReference type="Proteomes" id="UP000613768">
    <property type="component" value="Unassembled WGS sequence"/>
</dbReference>
<sequence>MKIKQLTAMLAAVLATSAARAEISLTEVGGFKLGLEGLLQADGNWFDNDRVDLNGAGSGNGDDSEFGVRRAEVALKAKGERLDWVLAYDFEAEKWLDANFKWKLDFAAITIGQYKQPMGLEELSSTKYNDFISKSLATNLFAPSRRLGVGLSRDYADWGYQLSAFSRELTRDRARGSGFAGRAYWRPLISEQAYLHLGLSAISRDTDADTERLRARPGADLATVRLIDSGTLTNTDALNGYGLEGLWVQGPWKLQTEFLSGTIDRYDAPGVEGADYDADAWYVSGVWNITGEGWGYKAGTPTPSTHDNALGVWQVGLRYDAADLDDGAVRGGDAEHVTLGVNWYWRKNFRLSLNYVDVQSDRRGVSDDPSITEARIQLYW</sequence>
<dbReference type="AlphaFoldDB" id="A0AAW3ZUJ7"/>
<dbReference type="InterPro" id="IPR023614">
    <property type="entry name" value="Porin_dom_sf"/>
</dbReference>
<dbReference type="RefSeq" id="WP_192031148.1">
    <property type="nucleotide sequence ID" value="NZ_JACYTR010000062.1"/>
</dbReference>
<reference evidence="2 3" key="1">
    <citation type="submission" date="2020-09" db="EMBL/GenBank/DDBJ databases">
        <title>Pseudoxanthomonas sp. CAU 1598 isolated from sand of Yaerae Beach.</title>
        <authorList>
            <person name="Kim W."/>
        </authorList>
    </citation>
    <scope>NUCLEOTIDE SEQUENCE [LARGE SCALE GENOMIC DNA]</scope>
    <source>
        <strain evidence="2 3">CAU 1598</strain>
    </source>
</reference>
<dbReference type="EMBL" id="JACYTR010000062">
    <property type="protein sequence ID" value="MBD8527726.1"/>
    <property type="molecule type" value="Genomic_DNA"/>
</dbReference>
<feature type="chain" id="PRO_5043385952" evidence="1">
    <location>
        <begin position="22"/>
        <end position="380"/>
    </location>
</feature>
<dbReference type="Gene3D" id="2.40.160.10">
    <property type="entry name" value="Porin"/>
    <property type="match status" value="1"/>
</dbReference>
<dbReference type="SUPFAM" id="SSF56935">
    <property type="entry name" value="Porins"/>
    <property type="match status" value="1"/>
</dbReference>
<evidence type="ECO:0000313" key="3">
    <source>
        <dbReference type="Proteomes" id="UP000613768"/>
    </source>
</evidence>
<dbReference type="Pfam" id="PF07396">
    <property type="entry name" value="Porin_O_P"/>
    <property type="match status" value="1"/>
</dbReference>
<keyword evidence="3" id="KW-1185">Reference proteome</keyword>
<accession>A0AAW3ZUJ7</accession>
<protein>
    <submittedName>
        <fullName evidence="2">Porin</fullName>
    </submittedName>
</protein>
<gene>
    <name evidence="2" type="ORF">IFO71_18425</name>
</gene>
<organism evidence="2 3">
    <name type="scientific">Pseudomarimonas arenosa</name>
    <dbReference type="NCBI Taxonomy" id="2774145"/>
    <lineage>
        <taxon>Bacteria</taxon>
        <taxon>Pseudomonadati</taxon>
        <taxon>Pseudomonadota</taxon>
        <taxon>Gammaproteobacteria</taxon>
        <taxon>Lysobacterales</taxon>
        <taxon>Lysobacteraceae</taxon>
        <taxon>Pseudomarimonas</taxon>
    </lineage>
</organism>
<comment type="caution">
    <text evidence="2">The sequence shown here is derived from an EMBL/GenBank/DDBJ whole genome shotgun (WGS) entry which is preliminary data.</text>
</comment>